<feature type="compositionally biased region" description="Basic and acidic residues" evidence="1">
    <location>
        <begin position="23"/>
        <end position="41"/>
    </location>
</feature>
<accession>A0A6P9ABQ1</accession>
<dbReference type="GeneID" id="117653377"/>
<dbReference type="RefSeq" id="XP_034254904.1">
    <property type="nucleotide sequence ID" value="XM_034399013.1"/>
</dbReference>
<evidence type="ECO:0000313" key="4">
    <source>
        <dbReference type="RefSeq" id="XP_034254905.1"/>
    </source>
</evidence>
<gene>
    <name evidence="3 4" type="primary">LOC117653377</name>
</gene>
<dbReference type="AlphaFoldDB" id="A0A6P9ABQ1"/>
<dbReference type="Proteomes" id="UP000515158">
    <property type="component" value="Unplaced"/>
</dbReference>
<sequence>MARRRRNCKQRKPAAAANTAKQELTKEVEPDKPKVKNERAEVQTAAKTVNVSPRKPSRSSSNLSGASTSWSSPESVPKGKRKADSHNDRGVTPTKRKSDIVAEVVVKQEKNDSVDHPLRLGEAHNNIITSIKDEEVDCGVDNLEAEAGGAESLVAIVEQASYPDVQSREGENLVASVGSIPSLIAEWEKSFNAVLPDPWMCKSTHDGFDFMYLSSGRHKAIQRQLFISFQGELEISIHRHVLPPSDVNELLKGFKLPAILVVEQSFNDFLGRVLIIIRILSNLGVCRGADHSNMHQGLWLQEKNGVFDNNPYAETSYSLTFRSTKCKRLVPLNVWVCEECVRLAVAFSKKQGSSPKLPTVFPMVPSSGPPMSGHNDVLPSSDSCAMKEEMVHCSSKPSLMLTNPSNSASPMMSNHQVESQAQVVSKNSSPVCTDLSVKIVSAYPSIKNIKPNQLMAGNVVRCFLPLGKEVPKPPKTYSYKDVNAPLDLAMQNQKIVQSVLEKRCVKIKLLLEKCAVPIDNKLSKDLLDILEDLKNPTSVQQQFIDMQEELAAQKRATGMKWYPTLIRYALFMRSTSQLGSGMITLPSGKALFNFSQVLFKIKNSFQKADVSCFRDKPYLKNCNLIGSHNIVLIDEINVIDNLVYQKSNSELIGFVKLSDVKCEMDKIEEFIVADKCLDHRPIPSYTMLAYMVKGINNNLREVVGLLDAEDDSPQKVYDATWDVISTLEQNAFKVVGVVTNGSLKTKNFIDLHSGLMLDSGQVYATKNIAAKDRLIYFFTDMWYLLRQIRNCFEESGSNGVNQRILTKNKEKIVWKTIEKLYLARKWQRPMLMLDNLDIYLDEHSRKIPSHASAVFCTAVVNFLRKFCSYTPETVTFISKVCDTFSCLLKTVQAEEPLKPYTSPNDSRFSSMLGLLDYLSEWKAEVQDIPYISEDDKSKLLLDETICLQTEMSVRAFIDCALFLLKEGVKEVDANTFWLEPLETYLQFGWFGFLPSSNSHNMNYVNKKVDLTIGTKLLAAKKVKKPFPLKAVK</sequence>
<name>A0A6P9ABQ1_THRPL</name>
<feature type="compositionally biased region" description="Polar residues" evidence="1">
    <location>
        <begin position="58"/>
        <end position="74"/>
    </location>
</feature>
<dbReference type="OrthoDB" id="5972980at2759"/>
<dbReference type="KEGG" id="tpal:117653377"/>
<proteinExistence type="predicted"/>
<evidence type="ECO:0000256" key="1">
    <source>
        <dbReference type="SAM" id="MobiDB-lite"/>
    </source>
</evidence>
<feature type="compositionally biased region" description="Basic residues" evidence="1">
    <location>
        <begin position="1"/>
        <end position="12"/>
    </location>
</feature>
<organism evidence="4">
    <name type="scientific">Thrips palmi</name>
    <name type="common">Melon thrips</name>
    <dbReference type="NCBI Taxonomy" id="161013"/>
    <lineage>
        <taxon>Eukaryota</taxon>
        <taxon>Metazoa</taxon>
        <taxon>Ecdysozoa</taxon>
        <taxon>Arthropoda</taxon>
        <taxon>Hexapoda</taxon>
        <taxon>Insecta</taxon>
        <taxon>Pterygota</taxon>
        <taxon>Neoptera</taxon>
        <taxon>Paraneoptera</taxon>
        <taxon>Thysanoptera</taxon>
        <taxon>Terebrantia</taxon>
        <taxon>Thripoidea</taxon>
        <taxon>Thripidae</taxon>
        <taxon>Thrips</taxon>
    </lineage>
</organism>
<evidence type="ECO:0000313" key="3">
    <source>
        <dbReference type="RefSeq" id="XP_034254904.1"/>
    </source>
</evidence>
<reference evidence="3 4" key="1">
    <citation type="submission" date="2025-04" db="UniProtKB">
        <authorList>
            <consortium name="RefSeq"/>
        </authorList>
    </citation>
    <scope>IDENTIFICATION</scope>
    <source>
        <tissue evidence="3 4">Total insect</tissue>
    </source>
</reference>
<dbReference type="RefSeq" id="XP_034254905.1">
    <property type="nucleotide sequence ID" value="XM_034399014.1"/>
</dbReference>
<feature type="region of interest" description="Disordered" evidence="1">
    <location>
        <begin position="1"/>
        <end position="99"/>
    </location>
</feature>
<evidence type="ECO:0000313" key="2">
    <source>
        <dbReference type="Proteomes" id="UP000515158"/>
    </source>
</evidence>
<keyword evidence="2" id="KW-1185">Reference proteome</keyword>
<protein>
    <submittedName>
        <fullName evidence="3 4">Uncharacterized protein LOC117653377</fullName>
    </submittedName>
</protein>